<evidence type="ECO:0000313" key="3">
    <source>
        <dbReference type="EMBL" id="OFC37942.1"/>
    </source>
</evidence>
<dbReference type="EMBL" id="LZYE01000061">
    <property type="protein sequence ID" value="OFC37942.1"/>
    <property type="molecule type" value="Genomic_DNA"/>
</dbReference>
<dbReference type="SUPFAM" id="SSF110849">
    <property type="entry name" value="ParB/Sulfiredoxin"/>
    <property type="match status" value="1"/>
</dbReference>
<protein>
    <recommendedName>
        <fullName evidence="2">ParB-like N-terminal domain-containing protein</fullName>
    </recommendedName>
</protein>
<dbReference type="EMBL" id="LZYH01000935">
    <property type="protein sequence ID" value="OFC45401.1"/>
    <property type="molecule type" value="Genomic_DNA"/>
</dbReference>
<sequence>MPANEIVILPQIEDLLYPLKPEELAHLEASIAKEGVRDPLVVWNRDEETILIDGHHRYAIAKKLNIDFDVKEIQFEDMQDVLDWVDKNQLGRRNLTDEERTLTIGRIYQRVRDQRAAARVGTAESSGETGSALQHVADGWNVSTGTIKRASDFASAIELLKSLGDEGSKAANRILSGEVADGITELPKVFKTDKDRFPELATGLCAGKKRIRDIIPKSQVASREPEQQRPARPVNPQPAEDADLHTIDPQRYTTFSNDAETNSDDFFRDAVEEGASPMPGLEISPVEIQANVLQLFTAMDFLLPLNPKSVRENLPQYVVKQIVEHIQPTAKWLQDFAQSEPEQAHG</sequence>
<evidence type="ECO:0000313" key="4">
    <source>
        <dbReference type="EMBL" id="OFC45401.1"/>
    </source>
</evidence>
<dbReference type="SMART" id="SM00470">
    <property type="entry name" value="ParB"/>
    <property type="match status" value="1"/>
</dbReference>
<dbReference type="Proteomes" id="UP000175707">
    <property type="component" value="Unassembled WGS sequence"/>
</dbReference>
<name>A0A1E7YQ46_9PROT</name>
<evidence type="ECO:0000259" key="2">
    <source>
        <dbReference type="SMART" id="SM00470"/>
    </source>
</evidence>
<feature type="region of interest" description="Disordered" evidence="1">
    <location>
        <begin position="217"/>
        <end position="245"/>
    </location>
</feature>
<evidence type="ECO:0000313" key="6">
    <source>
        <dbReference type="Proteomes" id="UP000175707"/>
    </source>
</evidence>
<dbReference type="Proteomes" id="UP000175616">
    <property type="component" value="Unassembled WGS sequence"/>
</dbReference>
<organism evidence="3 5">
    <name type="scientific">Acidithiobacillus caldus</name>
    <dbReference type="NCBI Taxonomy" id="33059"/>
    <lineage>
        <taxon>Bacteria</taxon>
        <taxon>Pseudomonadati</taxon>
        <taxon>Pseudomonadota</taxon>
        <taxon>Acidithiobacillia</taxon>
        <taxon>Acidithiobacillales</taxon>
        <taxon>Acidithiobacillaceae</taxon>
        <taxon>Acidithiobacillus</taxon>
    </lineage>
</organism>
<dbReference type="Gene3D" id="3.90.1530.10">
    <property type="entry name" value="Conserved hypothetical protein from pyrococcus furiosus pfu- 392566-001, ParB domain"/>
    <property type="match status" value="1"/>
</dbReference>
<gene>
    <name evidence="3" type="ORF">BAE27_03085</name>
    <name evidence="4" type="ORF">BAE30_13910</name>
</gene>
<reference evidence="5 6" key="1">
    <citation type="submission" date="2016-06" db="EMBL/GenBank/DDBJ databases">
        <title>Gene turnover analysis identifies the evolutionary adaptation of the extremophile Acidithiobacillus caldus.</title>
        <authorList>
            <person name="Zhang X."/>
        </authorList>
    </citation>
    <scope>NUCLEOTIDE SEQUENCE [LARGE SCALE GENOMIC DNA]</scope>
    <source>
        <strain evidence="3 5">DX</strain>
        <strain evidence="4 6">S1</strain>
    </source>
</reference>
<evidence type="ECO:0000256" key="1">
    <source>
        <dbReference type="SAM" id="MobiDB-lite"/>
    </source>
</evidence>
<feature type="domain" description="ParB-like N-terminal" evidence="2">
    <location>
        <begin position="5"/>
        <end position="89"/>
    </location>
</feature>
<proteinExistence type="predicted"/>
<dbReference type="AlphaFoldDB" id="A0A1E7YQ46"/>
<dbReference type="RefSeq" id="WP_070113976.1">
    <property type="nucleotide sequence ID" value="NZ_LZYE01000061.1"/>
</dbReference>
<evidence type="ECO:0000313" key="5">
    <source>
        <dbReference type="Proteomes" id="UP000175616"/>
    </source>
</evidence>
<dbReference type="InterPro" id="IPR003115">
    <property type="entry name" value="ParB_N"/>
</dbReference>
<accession>A0A1E7YQ46</accession>
<dbReference type="InterPro" id="IPR036086">
    <property type="entry name" value="ParB/Sulfiredoxin_sf"/>
</dbReference>
<comment type="caution">
    <text evidence="3">The sequence shown here is derived from an EMBL/GenBank/DDBJ whole genome shotgun (WGS) entry which is preliminary data.</text>
</comment>